<reference evidence="5" key="1">
    <citation type="submission" date="2020-08" db="EMBL/GenBank/DDBJ databases">
        <title>Genome public.</title>
        <authorList>
            <person name="Liu C."/>
            <person name="Sun Q."/>
        </authorList>
    </citation>
    <scope>NUCLEOTIDE SEQUENCE</scope>
    <source>
        <strain evidence="5">NSJ-54</strain>
    </source>
</reference>
<proteinExistence type="inferred from homology"/>
<dbReference type="Pfam" id="PF00465">
    <property type="entry name" value="Fe-ADH"/>
    <property type="match status" value="1"/>
</dbReference>
<dbReference type="Gene3D" id="1.20.1090.10">
    <property type="entry name" value="Dehydroquinate synthase-like - alpha domain"/>
    <property type="match status" value="1"/>
</dbReference>
<accession>A0A926EEV8</accession>
<dbReference type="InterPro" id="IPR039697">
    <property type="entry name" value="Alcohol_dehydrogenase_Fe"/>
</dbReference>
<dbReference type="AlphaFoldDB" id="A0A926EEV8"/>
<dbReference type="CDD" id="cd08181">
    <property type="entry name" value="PPD-like"/>
    <property type="match status" value="1"/>
</dbReference>
<keyword evidence="6" id="KW-1185">Reference proteome</keyword>
<comment type="similarity">
    <text evidence="1">Belongs to the iron-containing alcohol dehydrogenase family.</text>
</comment>
<evidence type="ECO:0000259" key="4">
    <source>
        <dbReference type="Pfam" id="PF25137"/>
    </source>
</evidence>
<evidence type="ECO:0000259" key="3">
    <source>
        <dbReference type="Pfam" id="PF00465"/>
    </source>
</evidence>
<feature type="domain" description="Alcohol dehydrogenase iron-type/glycerol dehydrogenase GldA" evidence="3">
    <location>
        <begin position="8"/>
        <end position="175"/>
    </location>
</feature>
<dbReference type="PANTHER" id="PTHR11496:SF102">
    <property type="entry name" value="ALCOHOL DEHYDROGENASE 4"/>
    <property type="match status" value="1"/>
</dbReference>
<keyword evidence="2" id="KW-0560">Oxidoreductase</keyword>
<evidence type="ECO:0000256" key="1">
    <source>
        <dbReference type="ARBA" id="ARBA00007358"/>
    </source>
</evidence>
<dbReference type="Pfam" id="PF25137">
    <property type="entry name" value="ADH_Fe_C"/>
    <property type="match status" value="1"/>
</dbReference>
<evidence type="ECO:0000256" key="2">
    <source>
        <dbReference type="ARBA" id="ARBA00023002"/>
    </source>
</evidence>
<protein>
    <submittedName>
        <fullName evidence="5">Iron-containing alcohol dehydrogenase</fullName>
    </submittedName>
</protein>
<dbReference type="Proteomes" id="UP000660861">
    <property type="component" value="Unassembled WGS sequence"/>
</dbReference>
<dbReference type="GO" id="GO:0004022">
    <property type="term" value="F:alcohol dehydrogenase (NAD+) activity"/>
    <property type="evidence" value="ECO:0007669"/>
    <property type="project" value="TreeGrafter"/>
</dbReference>
<dbReference type="Gene3D" id="3.40.50.1970">
    <property type="match status" value="1"/>
</dbReference>
<dbReference type="SUPFAM" id="SSF56796">
    <property type="entry name" value="Dehydroquinate synthase-like"/>
    <property type="match status" value="1"/>
</dbReference>
<dbReference type="GO" id="GO:0046872">
    <property type="term" value="F:metal ion binding"/>
    <property type="evidence" value="ECO:0007669"/>
    <property type="project" value="InterPro"/>
</dbReference>
<dbReference type="FunFam" id="3.40.50.1970:FF:000003">
    <property type="entry name" value="Alcohol dehydrogenase, iron-containing"/>
    <property type="match status" value="1"/>
</dbReference>
<dbReference type="InterPro" id="IPR056798">
    <property type="entry name" value="ADH_Fe_C"/>
</dbReference>
<dbReference type="EMBL" id="JACRTC010000004">
    <property type="protein sequence ID" value="MBC8570596.1"/>
    <property type="molecule type" value="Genomic_DNA"/>
</dbReference>
<feature type="domain" description="Fe-containing alcohol dehydrogenase-like C-terminal" evidence="4">
    <location>
        <begin position="186"/>
        <end position="318"/>
    </location>
</feature>
<dbReference type="InterPro" id="IPR001670">
    <property type="entry name" value="ADH_Fe/GldA"/>
</dbReference>
<dbReference type="RefSeq" id="WP_262397693.1">
    <property type="nucleotide sequence ID" value="NZ_JACRTC010000004.1"/>
</dbReference>
<sequence length="371" mass="40216">MNFNMYMPARVTSGEDCVLKNSAALKKLGDKCLIVTGKHSAKACGALDDVTAALDKEGIGYQVFDEVVQNPYVMTCHKAGQIAREMGAQFILGIGGGSPLDSTKAVAVFASNPQLSGLDIYGGWQNRALPFVLVGTTAGTGSEVTAVSVLTNDATGQKKSFKSDETYAALSFGDPKYTYSLNYDFTVSTALDAFAHCLEGLFAAKGNEVSDAYALRGISILGGSLIQLYMHKGDSGEHLPHTLRERLYYASLYGGLVINITGTTFCHALSYVLTEDYHIAHGKACAIFLPEYIHRAQEAYPKKFAGFEAALGTHCETFVDLIKDLARMEVKMTPPQIEDYLPRFKGNANFQNTPGVFTLDDTKRVLTELFV</sequence>
<evidence type="ECO:0000313" key="6">
    <source>
        <dbReference type="Proteomes" id="UP000660861"/>
    </source>
</evidence>
<evidence type="ECO:0000313" key="5">
    <source>
        <dbReference type="EMBL" id="MBC8570596.1"/>
    </source>
</evidence>
<name>A0A926EEV8_9FIRM</name>
<organism evidence="5 6">
    <name type="scientific">Zongyangia hominis</name>
    <dbReference type="NCBI Taxonomy" id="2763677"/>
    <lineage>
        <taxon>Bacteria</taxon>
        <taxon>Bacillati</taxon>
        <taxon>Bacillota</taxon>
        <taxon>Clostridia</taxon>
        <taxon>Eubacteriales</taxon>
        <taxon>Oscillospiraceae</taxon>
        <taxon>Zongyangia</taxon>
    </lineage>
</organism>
<comment type="caution">
    <text evidence="5">The sequence shown here is derived from an EMBL/GenBank/DDBJ whole genome shotgun (WGS) entry which is preliminary data.</text>
</comment>
<gene>
    <name evidence="5" type="ORF">H8709_07085</name>
</gene>
<dbReference type="PANTHER" id="PTHR11496">
    <property type="entry name" value="ALCOHOL DEHYDROGENASE"/>
    <property type="match status" value="1"/>
</dbReference>